<dbReference type="InterPro" id="IPR016181">
    <property type="entry name" value="Acyl_CoA_acyltransferase"/>
</dbReference>
<proteinExistence type="predicted"/>
<dbReference type="InterPro" id="IPR000182">
    <property type="entry name" value="GNAT_dom"/>
</dbReference>
<name>A0A0N7JTK9_9BURK</name>
<evidence type="ECO:0000259" key="1">
    <source>
        <dbReference type="PROSITE" id="PS51186"/>
    </source>
</evidence>
<reference evidence="2 3" key="1">
    <citation type="journal article" date="2014" name="Genome Announc.">
        <title>Draft Genome Sequence of the Haloacid-Degrading Burkholderia caribensis Strain MBA4.</title>
        <authorList>
            <person name="Pan Y."/>
            <person name="Kong K.F."/>
            <person name="Tsang J.S."/>
        </authorList>
    </citation>
    <scope>NUCLEOTIDE SEQUENCE [LARGE SCALE GENOMIC DNA]</scope>
    <source>
        <strain evidence="2 3">MBA4</strain>
    </source>
</reference>
<dbReference type="Pfam" id="PF00583">
    <property type="entry name" value="Acetyltransf_1"/>
    <property type="match status" value="1"/>
</dbReference>
<dbReference type="AlphaFoldDB" id="A0A0N7JTK9"/>
<dbReference type="Proteomes" id="UP000019146">
    <property type="component" value="Chromosome 1"/>
</dbReference>
<dbReference type="EMBL" id="CP012746">
    <property type="protein sequence ID" value="ALL63901.1"/>
    <property type="molecule type" value="Genomic_DNA"/>
</dbReference>
<gene>
    <name evidence="2" type="ORF">K788_0002623</name>
</gene>
<dbReference type="Gene3D" id="3.40.630.30">
    <property type="match status" value="1"/>
</dbReference>
<dbReference type="PROSITE" id="PS51186">
    <property type="entry name" value="GNAT"/>
    <property type="match status" value="1"/>
</dbReference>
<dbReference type="KEGG" id="bcai:K788_0002623"/>
<evidence type="ECO:0000313" key="3">
    <source>
        <dbReference type="Proteomes" id="UP000019146"/>
    </source>
</evidence>
<dbReference type="RefSeq" id="WP_035989015.1">
    <property type="nucleotide sequence ID" value="NZ_CP012746.1"/>
</dbReference>
<sequence length="723" mass="80040">MQDSTANFVVLTKYEDIQAYLEDVKLSADKHRNALGFFPEKVYWEYARKDRLYICVARGVEAQTYAGHLLFDCSFPKCHIRQMFVKSSCRRNGLASLLLEQLKQELVKLGYIAIYARVAEDLVEANRFWDRQQFYVQRIAPGGKSKNRSIVVRTRELDSPQLFPPSDVTMTNPLGLDNAASGSQPLFLLDLNVLFDLGPRRIRHEEAIGLFQIERTGICQFAISSELRKELDRTAGAGGKTDPMLAYTLIFPVLPFRDSENSEKLLDALATIVFPSRSSIGKLTSNDKSDLRHLAIAVQHRIAGFITNDGAILRASTHIEEQFGIQVVSPLSFRSAGTDIDRHDGFDTPGDNTLILRSVTHEDDVAVFDLLKKLDVSGSDAVAAWSTVDVQAKVIVRQGVWVEDRLLGYLTYPTSAVSKVIVGRIAVDESDPQSANAARALLTHMLDRVSTQGPVQVQLTFPACQVLVREVAWGHGFRGSGDEATVTKLVLARIVTEQSWSQCCSSLIGAGGPHLPENLPVFRGIDQQMQLLTANGHRVFATLEMLETLLAPALFCLRGRQAVVTPVQRNFADLLLGHSRQTSLLPQSKAALFREKHYLSSSRTFKHFARGTLILFYESTKHGGQGAVVAIARVQRAYLRPQEAMAATDLDQSIFDPDNLDVLGKSSLKTVAVFDNTMCFPNPVPLQVLKRIGCGRPTDLLTTRPVTDEQFQAIVSEGLGFAP</sequence>
<protein>
    <submittedName>
        <fullName evidence="2">Acetyltransferase (GNAT) family</fullName>
    </submittedName>
</protein>
<organism evidence="2 3">
    <name type="scientific">Paraburkholderia caribensis MBA4</name>
    <dbReference type="NCBI Taxonomy" id="1323664"/>
    <lineage>
        <taxon>Bacteria</taxon>
        <taxon>Pseudomonadati</taxon>
        <taxon>Pseudomonadota</taxon>
        <taxon>Betaproteobacteria</taxon>
        <taxon>Burkholderiales</taxon>
        <taxon>Burkholderiaceae</taxon>
        <taxon>Paraburkholderia</taxon>
    </lineage>
</organism>
<keyword evidence="2" id="KW-0808">Transferase</keyword>
<feature type="domain" description="N-acetyltransferase" evidence="1">
    <location>
        <begin position="12"/>
        <end position="175"/>
    </location>
</feature>
<accession>A0A0N7JTK9</accession>
<dbReference type="GO" id="GO:0016747">
    <property type="term" value="F:acyltransferase activity, transferring groups other than amino-acyl groups"/>
    <property type="evidence" value="ECO:0007669"/>
    <property type="project" value="InterPro"/>
</dbReference>
<dbReference type="GeneID" id="69968124"/>
<evidence type="ECO:0000313" key="2">
    <source>
        <dbReference type="EMBL" id="ALL63901.1"/>
    </source>
</evidence>
<dbReference type="SUPFAM" id="SSF55729">
    <property type="entry name" value="Acyl-CoA N-acyltransferases (Nat)"/>
    <property type="match status" value="1"/>
</dbReference>